<evidence type="ECO:0000259" key="2">
    <source>
        <dbReference type="Pfam" id="PF22725"/>
    </source>
</evidence>
<dbReference type="PANTHER" id="PTHR43708:SF3">
    <property type="entry name" value="OXIDOREDUCTASE"/>
    <property type="match status" value="1"/>
</dbReference>
<dbReference type="SUPFAM" id="SSF51735">
    <property type="entry name" value="NAD(P)-binding Rossmann-fold domains"/>
    <property type="match status" value="1"/>
</dbReference>
<accession>A0A5S4X0T3</accession>
<evidence type="ECO:0000313" key="3">
    <source>
        <dbReference type="EMBL" id="TYL87918.1"/>
    </source>
</evidence>
<keyword evidence="4" id="KW-1185">Reference proteome</keyword>
<protein>
    <submittedName>
        <fullName evidence="3">Gfo/Idh/MocA family oxidoreductase</fullName>
    </submittedName>
</protein>
<organism evidence="3 4">
    <name type="scientific">Bradyrhizobium cytisi</name>
    <dbReference type="NCBI Taxonomy" id="515489"/>
    <lineage>
        <taxon>Bacteria</taxon>
        <taxon>Pseudomonadati</taxon>
        <taxon>Pseudomonadota</taxon>
        <taxon>Alphaproteobacteria</taxon>
        <taxon>Hyphomicrobiales</taxon>
        <taxon>Nitrobacteraceae</taxon>
        <taxon>Bradyrhizobium</taxon>
    </lineage>
</organism>
<dbReference type="GO" id="GO:0000166">
    <property type="term" value="F:nucleotide binding"/>
    <property type="evidence" value="ECO:0007669"/>
    <property type="project" value="InterPro"/>
</dbReference>
<dbReference type="PANTHER" id="PTHR43708">
    <property type="entry name" value="CONSERVED EXPRESSED OXIDOREDUCTASE (EUROFUNG)"/>
    <property type="match status" value="1"/>
</dbReference>
<dbReference type="InterPro" id="IPR051317">
    <property type="entry name" value="Gfo/Idh/MocA_oxidoreduct"/>
</dbReference>
<dbReference type="InterPro" id="IPR000683">
    <property type="entry name" value="Gfo/Idh/MocA-like_OxRdtase_N"/>
</dbReference>
<sequence length="391" mass="41667">MPINASNEPGGHARIRLGMVGGGQGAFIGAVHRIAARIDDQFELVAGALASDPVRAKASAKELGIADDRAYGSFEEMATAEAARADGIEAVSIVTPNHMHSPVAKTFLEAGIHVICDKPLTTTVAEAEELVALVKKSGKVFVVTHNYTGYPMVRQARAMVANGDLGEIRLVHAEYLQDWLTERLEASSHKQAAWRTDPARSGAGGCIGDIGTHAYNLACFVTGLELDELFAQLSTFVEGRRLDDDVQILLKWKGGAKGMLWASQVAVGNENGLTLRVYGSKGGLEWAQENPNHLWFTPYGRPKQLLTRGGAGALGEAGRVTRVPSGHPEGYLEGFATIYAEAARAIRAARAGGRPDPEVTFPTVEDGLAGVKFIDAAVKSSARKGAWVRMT</sequence>
<dbReference type="SUPFAM" id="SSF55347">
    <property type="entry name" value="Glyceraldehyde-3-phosphate dehydrogenase-like, C-terminal domain"/>
    <property type="match status" value="1"/>
</dbReference>
<dbReference type="InterPro" id="IPR055170">
    <property type="entry name" value="GFO_IDH_MocA-like_dom"/>
</dbReference>
<name>A0A5S4X0T3_9BRAD</name>
<proteinExistence type="predicted"/>
<dbReference type="RefSeq" id="WP_148749096.1">
    <property type="nucleotide sequence ID" value="NZ_VSSR01000005.1"/>
</dbReference>
<dbReference type="Pfam" id="PF01408">
    <property type="entry name" value="GFO_IDH_MocA"/>
    <property type="match status" value="1"/>
</dbReference>
<dbReference type="InterPro" id="IPR036291">
    <property type="entry name" value="NAD(P)-bd_dom_sf"/>
</dbReference>
<gene>
    <name evidence="3" type="ORF">FXB38_01960</name>
</gene>
<feature type="domain" description="GFO/IDH/MocA-like oxidoreductase" evidence="2">
    <location>
        <begin position="153"/>
        <end position="285"/>
    </location>
</feature>
<dbReference type="OrthoDB" id="9815825at2"/>
<reference evidence="3 4" key="1">
    <citation type="submission" date="2019-08" db="EMBL/GenBank/DDBJ databases">
        <title>Bradyrhizobium hipponensis sp. nov., a rhizobium isolated from a Lupinus angustifolius root nodule in Tunisia.</title>
        <authorList>
            <person name="Off K."/>
            <person name="Rejili M."/>
            <person name="Mars M."/>
            <person name="Brachmann A."/>
            <person name="Marin M."/>
        </authorList>
    </citation>
    <scope>NUCLEOTIDE SEQUENCE [LARGE SCALE GENOMIC DNA]</scope>
    <source>
        <strain evidence="3 4">CTAW11</strain>
    </source>
</reference>
<dbReference type="AlphaFoldDB" id="A0A5S4X0T3"/>
<dbReference type="Pfam" id="PF22725">
    <property type="entry name" value="GFO_IDH_MocA_C3"/>
    <property type="match status" value="1"/>
</dbReference>
<dbReference type="Gene3D" id="3.30.360.10">
    <property type="entry name" value="Dihydrodipicolinate Reductase, domain 2"/>
    <property type="match status" value="1"/>
</dbReference>
<dbReference type="Proteomes" id="UP000324853">
    <property type="component" value="Unassembled WGS sequence"/>
</dbReference>
<evidence type="ECO:0000313" key="4">
    <source>
        <dbReference type="Proteomes" id="UP000324853"/>
    </source>
</evidence>
<comment type="caution">
    <text evidence="3">The sequence shown here is derived from an EMBL/GenBank/DDBJ whole genome shotgun (WGS) entry which is preliminary data.</text>
</comment>
<feature type="domain" description="Gfo/Idh/MocA-like oxidoreductase N-terminal" evidence="1">
    <location>
        <begin position="15"/>
        <end position="145"/>
    </location>
</feature>
<dbReference type="EMBL" id="VSSR01000005">
    <property type="protein sequence ID" value="TYL87918.1"/>
    <property type="molecule type" value="Genomic_DNA"/>
</dbReference>
<evidence type="ECO:0000259" key="1">
    <source>
        <dbReference type="Pfam" id="PF01408"/>
    </source>
</evidence>
<dbReference type="Gene3D" id="3.40.50.720">
    <property type="entry name" value="NAD(P)-binding Rossmann-like Domain"/>
    <property type="match status" value="1"/>
</dbReference>